<proteinExistence type="predicted"/>
<evidence type="ECO:0000313" key="2">
    <source>
        <dbReference type="Proteomes" id="UP000283095"/>
    </source>
</evidence>
<organism evidence="1 2">
    <name type="scientific">Peribacillus asahii</name>
    <dbReference type="NCBI Taxonomy" id="228899"/>
    <lineage>
        <taxon>Bacteria</taxon>
        <taxon>Bacillati</taxon>
        <taxon>Bacillota</taxon>
        <taxon>Bacilli</taxon>
        <taxon>Bacillales</taxon>
        <taxon>Bacillaceae</taxon>
        <taxon>Peribacillus</taxon>
    </lineage>
</organism>
<dbReference type="AlphaFoldDB" id="A0A3T0KRI6"/>
<protein>
    <submittedName>
        <fullName evidence="1">Oxidoreductase</fullName>
    </submittedName>
</protein>
<sequence length="83" mass="9575">MPNSPMQPEQKMLEAMSQMIGKLMEEIEQMLKAPVERAKDLGLTLNYDNLFAQNTNKAHRVSKYAQEIGKASEYTEQLFYSFV</sequence>
<gene>
    <name evidence="1" type="ORF">BAOM_2235</name>
</gene>
<evidence type="ECO:0000313" key="1">
    <source>
        <dbReference type="EMBL" id="AZV42844.1"/>
    </source>
</evidence>
<accession>A0A3T0KRI6</accession>
<reference evidence="1 2" key="1">
    <citation type="submission" date="2018-01" db="EMBL/GenBank/DDBJ databases">
        <title>Bacillus asahii Genome sequencing and assembly.</title>
        <authorList>
            <person name="Jiang H."/>
            <person name="Feng Y."/>
            <person name="Zhao F."/>
            <person name="Lin X."/>
        </authorList>
    </citation>
    <scope>NUCLEOTIDE SEQUENCE [LARGE SCALE GENOMIC DNA]</scope>
    <source>
        <strain evidence="1 2">OM18</strain>
    </source>
</reference>
<name>A0A3T0KRI6_9BACI</name>
<dbReference type="KEGG" id="pasa:BAOM_2235"/>
<dbReference type="Gene3D" id="3.40.30.10">
    <property type="entry name" value="Glutaredoxin"/>
    <property type="match status" value="1"/>
</dbReference>
<dbReference type="EMBL" id="CP026095">
    <property type="protein sequence ID" value="AZV42844.1"/>
    <property type="molecule type" value="Genomic_DNA"/>
</dbReference>
<dbReference type="Proteomes" id="UP000283095">
    <property type="component" value="Chromosome"/>
</dbReference>